<dbReference type="InterPro" id="IPR013922">
    <property type="entry name" value="Cyclin_PHO80-like"/>
</dbReference>
<dbReference type="Gene3D" id="1.10.472.10">
    <property type="entry name" value="Cyclin-like"/>
    <property type="match status" value="1"/>
</dbReference>
<dbReference type="InterPro" id="IPR036915">
    <property type="entry name" value="Cyclin-like_sf"/>
</dbReference>
<dbReference type="CDD" id="cd20558">
    <property type="entry name" value="CYCLIN_ScPCL7-like"/>
    <property type="match status" value="1"/>
</dbReference>
<dbReference type="GO" id="GO:0019901">
    <property type="term" value="F:protein kinase binding"/>
    <property type="evidence" value="ECO:0007669"/>
    <property type="project" value="InterPro"/>
</dbReference>
<comment type="caution">
    <text evidence="1">The sequence shown here is derived from an EMBL/GenBank/DDBJ whole genome shotgun (WGS) entry which is preliminary data.</text>
</comment>
<dbReference type="PANTHER" id="PTHR15615:SF108">
    <property type="entry name" value="PROTEIN CNPPD1"/>
    <property type="match status" value="1"/>
</dbReference>
<protein>
    <recommendedName>
        <fullName evidence="3">Cyclin</fullName>
    </recommendedName>
</protein>
<evidence type="ECO:0000313" key="1">
    <source>
        <dbReference type="EMBL" id="KAJ8903010.1"/>
    </source>
</evidence>
<organism evidence="1 2">
    <name type="scientific">Rhodosorus marinus</name>
    <dbReference type="NCBI Taxonomy" id="101924"/>
    <lineage>
        <taxon>Eukaryota</taxon>
        <taxon>Rhodophyta</taxon>
        <taxon>Stylonematophyceae</taxon>
        <taxon>Stylonematales</taxon>
        <taxon>Stylonemataceae</taxon>
        <taxon>Rhodosorus</taxon>
    </lineage>
</organism>
<dbReference type="Proteomes" id="UP001157974">
    <property type="component" value="Unassembled WGS sequence"/>
</dbReference>
<dbReference type="EMBL" id="JAMWBK010000008">
    <property type="protein sequence ID" value="KAJ8903010.1"/>
    <property type="molecule type" value="Genomic_DNA"/>
</dbReference>
<name>A0AAV8UKH4_9RHOD</name>
<accession>A0AAV8UKH4</accession>
<dbReference type="AlphaFoldDB" id="A0AAV8UKH4"/>
<proteinExistence type="predicted"/>
<dbReference type="SUPFAM" id="SSF47954">
    <property type="entry name" value="Cyclin-like"/>
    <property type="match status" value="1"/>
</dbReference>
<evidence type="ECO:0000313" key="2">
    <source>
        <dbReference type="Proteomes" id="UP001157974"/>
    </source>
</evidence>
<reference evidence="1 2" key="1">
    <citation type="journal article" date="2023" name="Nat. Commun.">
        <title>Origin of minicircular mitochondrial genomes in red algae.</title>
        <authorList>
            <person name="Lee Y."/>
            <person name="Cho C.H."/>
            <person name="Lee Y.M."/>
            <person name="Park S.I."/>
            <person name="Yang J.H."/>
            <person name="West J.A."/>
            <person name="Bhattacharya D."/>
            <person name="Yoon H.S."/>
        </authorList>
    </citation>
    <scope>NUCLEOTIDE SEQUENCE [LARGE SCALE GENOMIC DNA]</scope>
    <source>
        <strain evidence="1 2">CCMP1338</strain>
        <tissue evidence="1">Whole cell</tissue>
    </source>
</reference>
<sequence>MDVLNWSSGYLHTSDAFEMVLTAGLCAWVQQSDRCSDRWEAESLFHAKRAPPISLRNYVSRVVKYSSCSPACFSVAFAYILRLARSYKCMVPSSQNVHRIVLATVMLAVKMNEDIHYDNAYFARIGGLPLGELNRLETDLLLRLQFDVCVDIGEMIEAETVLIGKARALAAPTEQDFLYCKPSARRVPRKMEEKVRPRSLDAEPSQSVLEHAEKFQVVVS</sequence>
<keyword evidence="2" id="KW-1185">Reference proteome</keyword>
<dbReference type="PANTHER" id="PTHR15615">
    <property type="match status" value="1"/>
</dbReference>
<dbReference type="Pfam" id="PF08613">
    <property type="entry name" value="Cyclin"/>
    <property type="match status" value="1"/>
</dbReference>
<evidence type="ECO:0008006" key="3">
    <source>
        <dbReference type="Google" id="ProtNLM"/>
    </source>
</evidence>
<gene>
    <name evidence="1" type="ORF">NDN08_006326</name>
</gene>